<dbReference type="InterPro" id="IPR000055">
    <property type="entry name" value="Restrct_endonuc_typeI_TRD"/>
</dbReference>
<evidence type="ECO:0000256" key="3">
    <source>
        <dbReference type="ARBA" id="ARBA00023125"/>
    </source>
</evidence>
<evidence type="ECO:0000259" key="4">
    <source>
        <dbReference type="Pfam" id="PF01420"/>
    </source>
</evidence>
<dbReference type="RefSeq" id="WP_014149267.1">
    <property type="nucleotide sequence ID" value="NC_016112.1"/>
</dbReference>
<dbReference type="PANTHER" id="PTHR43140:SF1">
    <property type="entry name" value="TYPE I RESTRICTION ENZYME ECOKI SPECIFICITY SUBUNIT"/>
    <property type="match status" value="1"/>
</dbReference>
<keyword evidence="3" id="KW-0238">DNA-binding</keyword>
<protein>
    <submittedName>
        <fullName evidence="5">Type I restriction-modification system, subunit S</fullName>
    </submittedName>
</protein>
<dbReference type="AlphaFoldDB" id="G4T0B1"/>
<dbReference type="EMBL" id="FO082060">
    <property type="protein sequence ID" value="CCE24503.1"/>
    <property type="molecule type" value="Genomic_DNA"/>
</dbReference>
<dbReference type="PANTHER" id="PTHR43140">
    <property type="entry name" value="TYPE-1 RESTRICTION ENZYME ECOKI SPECIFICITY PROTEIN"/>
    <property type="match status" value="1"/>
</dbReference>
<accession>G4T0B1</accession>
<organism evidence="5 6">
    <name type="scientific">Methylotuvimicrobium alcaliphilum (strain DSM 19304 / NCIMB 14124 / VKM B-2133 / 20Z)</name>
    <name type="common">Methylomicrobium alcaliphilum</name>
    <dbReference type="NCBI Taxonomy" id="1091494"/>
    <lineage>
        <taxon>Bacteria</taxon>
        <taxon>Pseudomonadati</taxon>
        <taxon>Pseudomonadota</taxon>
        <taxon>Gammaproteobacteria</taxon>
        <taxon>Methylococcales</taxon>
        <taxon>Methylococcaceae</taxon>
        <taxon>Methylotuvimicrobium</taxon>
    </lineage>
</organism>
<evidence type="ECO:0000256" key="1">
    <source>
        <dbReference type="ARBA" id="ARBA00010923"/>
    </source>
</evidence>
<reference evidence="6" key="1">
    <citation type="journal article" date="2012" name="J. Bacteriol.">
        <title>Genome sequence of the haloalkaliphilic methanotrophic bacterium Methylomicrobium alcaliphilum 20Z.</title>
        <authorList>
            <person name="Vuilleumier S."/>
            <person name="Khmelenina V.N."/>
            <person name="Bringel F."/>
            <person name="Reshetnikov A.S."/>
            <person name="Lajus A."/>
            <person name="Mangenot S."/>
            <person name="Rouy Z."/>
            <person name="Op den Camp H.J."/>
            <person name="Jetten M.S."/>
            <person name="Dispirito A.A."/>
            <person name="Dunfield P."/>
            <person name="Klotz M.G."/>
            <person name="Semrau J.D."/>
            <person name="Stein L.Y."/>
            <person name="Barbe V."/>
            <person name="Medigue C."/>
            <person name="Trotsenko Y.A."/>
            <person name="Kalyuzhnaya M.G."/>
        </authorList>
    </citation>
    <scope>NUCLEOTIDE SEQUENCE [LARGE SCALE GENOMIC DNA]</scope>
    <source>
        <strain evidence="6">DSM 19304 / NCIMB 14124 / VKM B-2133 / 20Z</strain>
    </source>
</reference>
<dbReference type="Gene3D" id="3.90.220.20">
    <property type="entry name" value="DNA methylase specificity domains"/>
    <property type="match status" value="2"/>
</dbReference>
<feature type="domain" description="Type I restriction modification DNA specificity" evidence="4">
    <location>
        <begin position="199"/>
        <end position="363"/>
    </location>
</feature>
<feature type="domain" description="Type I restriction modification DNA specificity" evidence="4">
    <location>
        <begin position="4"/>
        <end position="166"/>
    </location>
</feature>
<dbReference type="InterPro" id="IPR051212">
    <property type="entry name" value="Type-I_RE_S_subunit"/>
</dbReference>
<dbReference type="CDD" id="cd17282">
    <property type="entry name" value="RMtype1_S_Eco16444ORF1681_TRD1-CR1_like"/>
    <property type="match status" value="1"/>
</dbReference>
<dbReference type="REBASE" id="41296">
    <property type="entry name" value="S.Mal20ZORF2838P"/>
</dbReference>
<comment type="similarity">
    <text evidence="1">Belongs to the type-I restriction system S methylase family.</text>
</comment>
<dbReference type="Proteomes" id="UP000008315">
    <property type="component" value="Chromosome"/>
</dbReference>
<sequence length="408" mass="45498">MNMGWPTVNLGDVCDLQNGFAFKSKSFKEGGTPVLRISSIQGEEVSDNRPVYVDENDYSENLSKYYVNQGDLLIAMSGGTTGKIGFLKTGARYLLNQRVGLFRPTKKLDKQYLFYFLLTKSEESLKISAGSAQPNLSTKQIKDFQIPLPPVEEQKRIVAILDEAFAGIDTAIANTEKNLANARELFESYLNSVFTQRGEGWVDKTLKQVCVDFGRGKSKHRPRNDPKLYGGPYRFIQTGDVRNCKHLIKNSTQTYNEAGLAQSKLWPKGTICITIAANIAETGILDFDACFPDSIIGMVVDSKQTSNNYVEYLLQSVKARIKAKGKGSAQDNINLATFENELFPFPSLNEQSKVVANLYELFTSIQRLQVIYQQKLASLSELKQSLLQKAFSGELTSKPDKLIDEAVT</sequence>
<gene>
    <name evidence="5" type="ordered locus">MEALZ_2837</name>
</gene>
<dbReference type="SUPFAM" id="SSF116734">
    <property type="entry name" value="DNA methylase specificity domain"/>
    <property type="match status" value="2"/>
</dbReference>
<name>G4T0B1_META2</name>
<dbReference type="STRING" id="1091494.MEALZ_2837"/>
<dbReference type="InterPro" id="IPR044946">
    <property type="entry name" value="Restrct_endonuc_typeI_TRD_sf"/>
</dbReference>
<keyword evidence="6" id="KW-1185">Reference proteome</keyword>
<dbReference type="GO" id="GO:0009307">
    <property type="term" value="P:DNA restriction-modification system"/>
    <property type="evidence" value="ECO:0007669"/>
    <property type="project" value="UniProtKB-KW"/>
</dbReference>
<proteinExistence type="inferred from homology"/>
<dbReference type="CDD" id="cd17278">
    <property type="entry name" value="RMtype1_S_LdeBORF1052P-TRD2-CR2"/>
    <property type="match status" value="1"/>
</dbReference>
<dbReference type="GO" id="GO:0003677">
    <property type="term" value="F:DNA binding"/>
    <property type="evidence" value="ECO:0007669"/>
    <property type="project" value="UniProtKB-KW"/>
</dbReference>
<evidence type="ECO:0000313" key="6">
    <source>
        <dbReference type="Proteomes" id="UP000008315"/>
    </source>
</evidence>
<evidence type="ECO:0000256" key="2">
    <source>
        <dbReference type="ARBA" id="ARBA00022747"/>
    </source>
</evidence>
<dbReference type="PATRIC" id="fig|271065.3.peg.2906"/>
<dbReference type="HOGENOM" id="CLU_021095_1_1_6"/>
<evidence type="ECO:0000313" key="5">
    <source>
        <dbReference type="EMBL" id="CCE24503.1"/>
    </source>
</evidence>
<keyword evidence="2" id="KW-0680">Restriction system</keyword>
<dbReference type="KEGG" id="mah:MEALZ_2837"/>
<dbReference type="Pfam" id="PF01420">
    <property type="entry name" value="Methylase_S"/>
    <property type="match status" value="2"/>
</dbReference>